<protein>
    <submittedName>
        <fullName evidence="1">1147_t:CDS:1</fullName>
    </submittedName>
</protein>
<accession>A0A9N9AL04</accession>
<reference evidence="1" key="1">
    <citation type="submission" date="2021-06" db="EMBL/GenBank/DDBJ databases">
        <authorList>
            <person name="Kallberg Y."/>
            <person name="Tangrot J."/>
            <person name="Rosling A."/>
        </authorList>
    </citation>
    <scope>NUCLEOTIDE SEQUENCE</scope>
    <source>
        <strain evidence="1">IA702</strain>
    </source>
</reference>
<dbReference type="Proteomes" id="UP000789572">
    <property type="component" value="Unassembled WGS sequence"/>
</dbReference>
<sequence>EFILRPERQITGKNGRGPVDYAFDACNGTTVGVTVVKRDDFKKGIAQNVVQLESALNTRKRKADEMQEKSSPNRCFGIVTNAEKWYFLECVLNDSIAAFKLSKPLLVRYKREDIENDVKMVLVRIYWLLERMLEPEGEEGYKKQKRND</sequence>
<evidence type="ECO:0000313" key="1">
    <source>
        <dbReference type="EMBL" id="CAG8533385.1"/>
    </source>
</evidence>
<proteinExistence type="predicted"/>
<name>A0A9N9AL04_9GLOM</name>
<organism evidence="1 2">
    <name type="scientific">Paraglomus occultum</name>
    <dbReference type="NCBI Taxonomy" id="144539"/>
    <lineage>
        <taxon>Eukaryota</taxon>
        <taxon>Fungi</taxon>
        <taxon>Fungi incertae sedis</taxon>
        <taxon>Mucoromycota</taxon>
        <taxon>Glomeromycotina</taxon>
        <taxon>Glomeromycetes</taxon>
        <taxon>Paraglomerales</taxon>
        <taxon>Paraglomeraceae</taxon>
        <taxon>Paraglomus</taxon>
    </lineage>
</organism>
<gene>
    <name evidence="1" type="ORF">POCULU_LOCUS4169</name>
</gene>
<dbReference type="OrthoDB" id="2414517at2759"/>
<comment type="caution">
    <text evidence="1">The sequence shown here is derived from an EMBL/GenBank/DDBJ whole genome shotgun (WGS) entry which is preliminary data.</text>
</comment>
<dbReference type="AlphaFoldDB" id="A0A9N9AL04"/>
<feature type="non-terminal residue" evidence="1">
    <location>
        <position position="1"/>
    </location>
</feature>
<evidence type="ECO:0000313" key="2">
    <source>
        <dbReference type="Proteomes" id="UP000789572"/>
    </source>
</evidence>
<keyword evidence="2" id="KW-1185">Reference proteome</keyword>
<dbReference type="EMBL" id="CAJVPJ010000521">
    <property type="protein sequence ID" value="CAG8533385.1"/>
    <property type="molecule type" value="Genomic_DNA"/>
</dbReference>